<protein>
    <submittedName>
        <fullName evidence="2">OsmC family protein</fullName>
    </submittedName>
</protein>
<dbReference type="SUPFAM" id="SSF82784">
    <property type="entry name" value="OsmC-like"/>
    <property type="match status" value="1"/>
</dbReference>
<gene>
    <name evidence="2" type="ORF">HBF26_15805</name>
</gene>
<evidence type="ECO:0000256" key="1">
    <source>
        <dbReference type="SAM" id="MobiDB-lite"/>
    </source>
</evidence>
<dbReference type="PANTHER" id="PTHR39624:SF2">
    <property type="entry name" value="OSMC-LIKE PROTEIN"/>
    <property type="match status" value="1"/>
</dbReference>
<dbReference type="PANTHER" id="PTHR39624">
    <property type="entry name" value="PROTEIN INVOLVED IN RIMO-MEDIATED BETA-METHYLTHIOLATION OF RIBOSOMAL PROTEIN S12 YCAO"/>
    <property type="match status" value="1"/>
</dbReference>
<comment type="caution">
    <text evidence="2">The sequence shown here is derived from an EMBL/GenBank/DDBJ whole genome shotgun (WGS) entry which is preliminary data.</text>
</comment>
<name>A0ABX0Q8S3_9GAMM</name>
<proteinExistence type="predicted"/>
<dbReference type="Gene3D" id="3.30.300.20">
    <property type="match status" value="1"/>
</dbReference>
<sequence>MTSNPVIVEETGEGLFQVRAHGQGPSFVIDEPLDLGGMASGPTPYDLLSSALGACTVMTIRMYARRKGLPVDRVQASVTHRRDEATARDIFERNVFVEGDLTPAQRDRLLAIAEACPISKTLHAGAEIVTRVAPQPVPVVDDRPCDRTHPRAMDESCREVDPTAVA</sequence>
<dbReference type="InterPro" id="IPR003718">
    <property type="entry name" value="OsmC/Ohr_fam"/>
</dbReference>
<accession>A0ABX0Q8S3</accession>
<dbReference type="InterPro" id="IPR036102">
    <property type="entry name" value="OsmC/Ohrsf"/>
</dbReference>
<dbReference type="EMBL" id="JAAQQR010000008">
    <property type="protein sequence ID" value="NID06359.1"/>
    <property type="molecule type" value="Genomic_DNA"/>
</dbReference>
<dbReference type="RefSeq" id="WP_167128613.1">
    <property type="nucleotide sequence ID" value="NZ_JAAQQR010000008.1"/>
</dbReference>
<organism evidence="2 3">
    <name type="scientific">Luteibacter jiangsuensis</name>
    <dbReference type="NCBI Taxonomy" id="637577"/>
    <lineage>
        <taxon>Bacteria</taxon>
        <taxon>Pseudomonadati</taxon>
        <taxon>Pseudomonadota</taxon>
        <taxon>Gammaproteobacteria</taxon>
        <taxon>Lysobacterales</taxon>
        <taxon>Rhodanobacteraceae</taxon>
        <taxon>Luteibacter</taxon>
    </lineage>
</organism>
<evidence type="ECO:0000313" key="2">
    <source>
        <dbReference type="EMBL" id="NID06359.1"/>
    </source>
</evidence>
<dbReference type="InterPro" id="IPR015946">
    <property type="entry name" value="KH_dom-like_a/b"/>
</dbReference>
<dbReference type="Pfam" id="PF02566">
    <property type="entry name" value="OsmC"/>
    <property type="match status" value="1"/>
</dbReference>
<keyword evidence="3" id="KW-1185">Reference proteome</keyword>
<evidence type="ECO:0000313" key="3">
    <source>
        <dbReference type="Proteomes" id="UP001429601"/>
    </source>
</evidence>
<feature type="region of interest" description="Disordered" evidence="1">
    <location>
        <begin position="147"/>
        <end position="166"/>
    </location>
</feature>
<dbReference type="Proteomes" id="UP001429601">
    <property type="component" value="Unassembled WGS sequence"/>
</dbReference>
<reference evidence="2 3" key="1">
    <citation type="journal article" date="2011" name="Curr. Microbiol.">
        <title>Luteibacter jiangsuensis sp. nov.: a methamidophos-degrading bacterium isolated from a methamidophos-manufacturing factory.</title>
        <authorList>
            <person name="Wang L."/>
            <person name="Wang G.L."/>
            <person name="Li S.P."/>
            <person name="Jiang J.D."/>
        </authorList>
    </citation>
    <scope>NUCLEOTIDE SEQUENCE [LARGE SCALE GENOMIC DNA]</scope>
    <source>
        <strain evidence="2 3">CGMCC 1.10133</strain>
    </source>
</reference>